<feature type="domain" description="Glycoside hydrolase family 5" evidence="6">
    <location>
        <begin position="54"/>
        <end position="374"/>
    </location>
</feature>
<reference evidence="8" key="1">
    <citation type="journal article" date="2017" name="Genome Biol. Evol.">
        <title>The complete genome sequence of the phytopathogenic fungus Sclerotinia sclerotiorum reveals insights into the genome architecture of broad host range pathogens.</title>
        <authorList>
            <person name="Derbyshire M."/>
            <person name="Denton-Giles M."/>
            <person name="Hegedus D."/>
            <person name="Seifbarghy S."/>
            <person name="Rollins J."/>
            <person name="van Kan J."/>
            <person name="Seidl M.F."/>
            <person name="Faino L."/>
            <person name="Mbengue M."/>
            <person name="Navaud O."/>
            <person name="Raffaele S."/>
            <person name="Hammond-Kosack K."/>
            <person name="Heard S."/>
            <person name="Oliver R."/>
        </authorList>
    </citation>
    <scope>NUCLEOTIDE SEQUENCE [LARGE SCALE GENOMIC DNA]</scope>
    <source>
        <strain evidence="8">ATCC 18683 / 1980 / Ss-1</strain>
    </source>
</reference>
<evidence type="ECO:0000256" key="5">
    <source>
        <dbReference type="SAM" id="SignalP"/>
    </source>
</evidence>
<dbReference type="InterPro" id="IPR017853">
    <property type="entry name" value="GH"/>
</dbReference>
<dbReference type="SUPFAM" id="SSF51445">
    <property type="entry name" value="(Trans)glycosidases"/>
    <property type="match status" value="1"/>
</dbReference>
<dbReference type="AlphaFoldDB" id="A0A1D9PRS6"/>
<dbReference type="Gene3D" id="3.20.20.80">
    <property type="entry name" value="Glycosidases"/>
    <property type="match status" value="1"/>
</dbReference>
<dbReference type="Pfam" id="PF00150">
    <property type="entry name" value="Cellulase"/>
    <property type="match status" value="1"/>
</dbReference>
<feature type="signal peptide" evidence="5">
    <location>
        <begin position="1"/>
        <end position="19"/>
    </location>
</feature>
<name>A0A1D9PRS6_SCLS1</name>
<evidence type="ECO:0000256" key="4">
    <source>
        <dbReference type="RuleBase" id="RU361153"/>
    </source>
</evidence>
<evidence type="ECO:0000259" key="6">
    <source>
        <dbReference type="Pfam" id="PF00150"/>
    </source>
</evidence>
<dbReference type="RefSeq" id="XP_001589233.1">
    <property type="nucleotide sequence ID" value="XM_001589183.1"/>
</dbReference>
<dbReference type="VEuPathDB" id="FungiDB:sscle_01g002110"/>
<dbReference type="InterPro" id="IPR001547">
    <property type="entry name" value="Glyco_hydro_5"/>
</dbReference>
<comment type="similarity">
    <text evidence="1 4">Belongs to the glycosyl hydrolase 5 (cellulase A) family.</text>
</comment>
<keyword evidence="5" id="KW-0732">Signal</keyword>
<feature type="chain" id="PRO_5010565810" description="Glycoside hydrolase family 5 domain-containing protein" evidence="5">
    <location>
        <begin position="20"/>
        <end position="422"/>
    </location>
</feature>
<evidence type="ECO:0000256" key="1">
    <source>
        <dbReference type="ARBA" id="ARBA00005641"/>
    </source>
</evidence>
<keyword evidence="3 4" id="KW-0326">Glycosidase</keyword>
<dbReference type="OMA" id="TWSDWRS"/>
<protein>
    <recommendedName>
        <fullName evidence="6">Glycoside hydrolase family 5 domain-containing protein</fullName>
    </recommendedName>
</protein>
<evidence type="ECO:0000256" key="2">
    <source>
        <dbReference type="ARBA" id="ARBA00022801"/>
    </source>
</evidence>
<proteinExistence type="inferred from homology"/>
<dbReference type="PANTHER" id="PTHR31263:SF0">
    <property type="entry name" value="CELLULASE FAMILY PROTEIN (AFU_ORTHOLOGUE AFUA_5G14560)"/>
    <property type="match status" value="1"/>
</dbReference>
<dbReference type="OrthoDB" id="442731at2759"/>
<dbReference type="GO" id="GO:0000272">
    <property type="term" value="P:polysaccharide catabolic process"/>
    <property type="evidence" value="ECO:0007669"/>
    <property type="project" value="InterPro"/>
</dbReference>
<evidence type="ECO:0000313" key="7">
    <source>
        <dbReference type="EMBL" id="APA05441.1"/>
    </source>
</evidence>
<accession>A0A1D9PRS6</accession>
<gene>
    <name evidence="7" type="ORF">sscle_01g002110</name>
</gene>
<sequence>MYFSKALFLLSPLLTSTFASPIEERASWPYAPFTTTGRWILDSAGHNVTYAGANWPGAADTMLPEGLQYQSIATIVSKIKSLGMNVIRLTYPIEMIDDYYANGGVDVPILTSLQNALGSTNGTNVYNQIIKNNPTFSSKTTRLQVFDAVAAECFKQQIYVHLDNHVSKAEWCCSNTDGNSWFGDTYFNVTNWQRGLAYMATRGASWGNLMSMSLRNELREPKSNPTLDSSSYNWENWYANVVPGMNSIHNANPNVLIFLSGLNFDVDLSPIPNAGLLTPSTTQKFLKSSFSFANKLVLELHNYASSTSSCSSLESSLRNSGYNALGDGATNQMPVVLTEWGHAQTASDYATVYSTCLKTYLTSIKGGWMVWVLSGSYYIRSGAQDLDESWGLLTHDWSAWRDPTDITNVIIPMVSGTKIWSP</sequence>
<dbReference type="GO" id="GO:0004553">
    <property type="term" value="F:hydrolase activity, hydrolyzing O-glycosyl compounds"/>
    <property type="evidence" value="ECO:0007669"/>
    <property type="project" value="InterPro"/>
</dbReference>
<dbReference type="Proteomes" id="UP000177798">
    <property type="component" value="Chromosome 1"/>
</dbReference>
<dbReference type="PANTHER" id="PTHR31263">
    <property type="entry name" value="CELLULASE FAMILY PROTEIN (AFU_ORTHOLOGUE AFUA_5G14560)"/>
    <property type="match status" value="1"/>
</dbReference>
<keyword evidence="2 4" id="KW-0378">Hydrolase</keyword>
<evidence type="ECO:0000256" key="3">
    <source>
        <dbReference type="ARBA" id="ARBA00023295"/>
    </source>
</evidence>
<dbReference type="KEGG" id="ssl:SS1G_09866"/>
<evidence type="ECO:0000313" key="8">
    <source>
        <dbReference type="Proteomes" id="UP000177798"/>
    </source>
</evidence>
<dbReference type="EMBL" id="CP017814">
    <property type="protein sequence ID" value="APA05441.1"/>
    <property type="molecule type" value="Genomic_DNA"/>
</dbReference>
<organism evidence="7 8">
    <name type="scientific">Sclerotinia sclerotiorum (strain ATCC 18683 / 1980 / Ss-1)</name>
    <name type="common">White mold</name>
    <name type="synonym">Whetzelinia sclerotiorum</name>
    <dbReference type="NCBI Taxonomy" id="665079"/>
    <lineage>
        <taxon>Eukaryota</taxon>
        <taxon>Fungi</taxon>
        <taxon>Dikarya</taxon>
        <taxon>Ascomycota</taxon>
        <taxon>Pezizomycotina</taxon>
        <taxon>Leotiomycetes</taxon>
        <taxon>Helotiales</taxon>
        <taxon>Sclerotiniaceae</taxon>
        <taxon>Sclerotinia</taxon>
    </lineage>
</organism>